<feature type="transmembrane region" description="Helical" evidence="1">
    <location>
        <begin position="147"/>
        <end position="167"/>
    </location>
</feature>
<reference evidence="3" key="1">
    <citation type="submission" date="2022-12" db="EMBL/GenBank/DDBJ databases">
        <authorList>
            <person name="Mo P."/>
        </authorList>
    </citation>
    <scope>NUCLEOTIDE SEQUENCE [LARGE SCALE GENOMIC DNA]</scope>
    <source>
        <strain evidence="3">HUAS 3-15</strain>
    </source>
</reference>
<dbReference type="Proteomes" id="UP001212821">
    <property type="component" value="Chromosome"/>
</dbReference>
<sequence>MNDVAGPGGNPPAPDQERVQLAYQVAMNLCDAQDRTVGNLRTRASGIFAAAAFVVTFSSSVHLIGNAAAVEFPLWAAVSLLGVILVQGFVVMLVVWPRPFTFGHSVMEVLDPPSAEAGGPPVNRALVLRLVHTLNENKRQIELLARYYRWATLLLLVEVALVLAAVISQL</sequence>
<gene>
    <name evidence="2" type="ORF">O1G21_03430</name>
</gene>
<evidence type="ECO:0000256" key="1">
    <source>
        <dbReference type="SAM" id="Phobius"/>
    </source>
</evidence>
<dbReference type="RefSeq" id="WP_270140615.1">
    <property type="nucleotide sequence ID" value="NZ_CP115450.1"/>
</dbReference>
<keyword evidence="3" id="KW-1185">Reference proteome</keyword>
<keyword evidence="1" id="KW-0812">Transmembrane</keyword>
<feature type="transmembrane region" description="Helical" evidence="1">
    <location>
        <begin position="74"/>
        <end position="96"/>
    </location>
</feature>
<keyword evidence="1" id="KW-1133">Transmembrane helix</keyword>
<evidence type="ECO:0000313" key="3">
    <source>
        <dbReference type="Proteomes" id="UP001212821"/>
    </source>
</evidence>
<organism evidence="2 3">
    <name type="scientific">Kitasatospora cathayae</name>
    <dbReference type="NCBI Taxonomy" id="3004092"/>
    <lineage>
        <taxon>Bacteria</taxon>
        <taxon>Bacillati</taxon>
        <taxon>Actinomycetota</taxon>
        <taxon>Actinomycetes</taxon>
        <taxon>Kitasatosporales</taxon>
        <taxon>Streptomycetaceae</taxon>
        <taxon>Kitasatospora</taxon>
    </lineage>
</organism>
<keyword evidence="1" id="KW-0472">Membrane</keyword>
<dbReference type="EMBL" id="CP115450">
    <property type="protein sequence ID" value="WBP84995.1"/>
    <property type="molecule type" value="Genomic_DNA"/>
</dbReference>
<accession>A0ABY7PXB6</accession>
<evidence type="ECO:0000313" key="2">
    <source>
        <dbReference type="EMBL" id="WBP84995.1"/>
    </source>
</evidence>
<feature type="transmembrane region" description="Helical" evidence="1">
    <location>
        <begin position="47"/>
        <end position="68"/>
    </location>
</feature>
<evidence type="ECO:0008006" key="4">
    <source>
        <dbReference type="Google" id="ProtNLM"/>
    </source>
</evidence>
<name>A0ABY7PXB6_9ACTN</name>
<protein>
    <recommendedName>
        <fullName evidence="4">Integral membrane protein</fullName>
    </recommendedName>
</protein>
<proteinExistence type="predicted"/>